<dbReference type="GO" id="GO:0003723">
    <property type="term" value="F:RNA binding"/>
    <property type="evidence" value="ECO:0007669"/>
    <property type="project" value="InterPro"/>
</dbReference>
<keyword evidence="4" id="KW-1185">Reference proteome</keyword>
<keyword evidence="1" id="KW-0677">Repeat</keyword>
<dbReference type="EMBL" id="JACEGQ020000001">
    <property type="protein sequence ID" value="KAH8521058.1"/>
    <property type="molecule type" value="Genomic_DNA"/>
</dbReference>
<dbReference type="Gene3D" id="1.25.40.10">
    <property type="entry name" value="Tetratricopeptide repeat domain"/>
    <property type="match status" value="2"/>
</dbReference>
<evidence type="ECO:0000313" key="4">
    <source>
        <dbReference type="Proteomes" id="UP000807159"/>
    </source>
</evidence>
<sequence length="260" mass="29284">MGQPNQGYPQQRNTVGPDNRRQDMNVNASVNAHANVPAPPLSVYDLARLCQEGKVNQAIELMDSGVKADADCFYILFEMCTKREDAKKVPDYFLQSTFRGDVMLNNNAIKMYGKCGSMTDARRVFDHMSGRNMDSWHLMINGSANNDLGDEGLLLAQAVEEGFLYFEEMSKEFGISPTLEHYLGVIDVLGKSAYLNEAEDYIEKLPFEPTVEIWEALLKKYARNQGDIDLEDQAEELIISLDPSKAVANKIPTPLIKLWY</sequence>
<comment type="caution">
    <text evidence="3">The sequence shown here is derived from an EMBL/GenBank/DDBJ whole genome shotgun (WGS) entry which is preliminary data.</text>
</comment>
<dbReference type="InterPro" id="IPR046960">
    <property type="entry name" value="PPR_At4g14850-like_plant"/>
</dbReference>
<dbReference type="InterPro" id="IPR002885">
    <property type="entry name" value="PPR_rpt"/>
</dbReference>
<evidence type="ECO:0000256" key="2">
    <source>
        <dbReference type="SAM" id="MobiDB-lite"/>
    </source>
</evidence>
<dbReference type="InterPro" id="IPR011990">
    <property type="entry name" value="TPR-like_helical_dom_sf"/>
</dbReference>
<feature type="region of interest" description="Disordered" evidence="2">
    <location>
        <begin position="1"/>
        <end position="23"/>
    </location>
</feature>
<dbReference type="PANTHER" id="PTHR47926:SF353">
    <property type="entry name" value="DYW DOMAIN-CONTAINING PROTEIN"/>
    <property type="match status" value="1"/>
</dbReference>
<accession>A0A8T2ZUR6</accession>
<reference evidence="3" key="1">
    <citation type="journal article" date="2021" name="J. Hered.">
        <title>Genome Assembly of Salicaceae Populus deltoides (Eastern Cottonwood) I-69 Based on Nanopore Sequencing and Hi-C Technologies.</title>
        <authorList>
            <person name="Bai S."/>
            <person name="Wu H."/>
            <person name="Zhang J."/>
            <person name="Pan Z."/>
            <person name="Zhao W."/>
            <person name="Li Z."/>
            <person name="Tong C."/>
        </authorList>
    </citation>
    <scope>NUCLEOTIDE SEQUENCE</scope>
    <source>
        <tissue evidence="3">Leaf</tissue>
    </source>
</reference>
<gene>
    <name evidence="3" type="ORF">H0E87_002202</name>
</gene>
<proteinExistence type="predicted"/>
<dbReference type="Pfam" id="PF01535">
    <property type="entry name" value="PPR"/>
    <property type="match status" value="1"/>
</dbReference>
<organism evidence="3 4">
    <name type="scientific">Populus deltoides</name>
    <name type="common">Eastern poplar</name>
    <name type="synonym">Eastern cottonwood</name>
    <dbReference type="NCBI Taxonomy" id="3696"/>
    <lineage>
        <taxon>Eukaryota</taxon>
        <taxon>Viridiplantae</taxon>
        <taxon>Streptophyta</taxon>
        <taxon>Embryophyta</taxon>
        <taxon>Tracheophyta</taxon>
        <taxon>Spermatophyta</taxon>
        <taxon>Magnoliopsida</taxon>
        <taxon>eudicotyledons</taxon>
        <taxon>Gunneridae</taxon>
        <taxon>Pentapetalae</taxon>
        <taxon>rosids</taxon>
        <taxon>fabids</taxon>
        <taxon>Malpighiales</taxon>
        <taxon>Salicaceae</taxon>
        <taxon>Saliceae</taxon>
        <taxon>Populus</taxon>
    </lineage>
</organism>
<dbReference type="AlphaFoldDB" id="A0A8T2ZUR6"/>
<feature type="compositionally biased region" description="Polar residues" evidence="2">
    <location>
        <begin position="1"/>
        <end position="16"/>
    </location>
</feature>
<evidence type="ECO:0000313" key="3">
    <source>
        <dbReference type="EMBL" id="KAH8521058.1"/>
    </source>
</evidence>
<dbReference type="PANTHER" id="PTHR47926">
    <property type="entry name" value="PENTATRICOPEPTIDE REPEAT-CONTAINING PROTEIN"/>
    <property type="match status" value="1"/>
</dbReference>
<evidence type="ECO:0000256" key="1">
    <source>
        <dbReference type="ARBA" id="ARBA00022737"/>
    </source>
</evidence>
<dbReference type="Proteomes" id="UP000807159">
    <property type="component" value="Chromosome 1"/>
</dbReference>
<dbReference type="GO" id="GO:0009451">
    <property type="term" value="P:RNA modification"/>
    <property type="evidence" value="ECO:0007669"/>
    <property type="project" value="InterPro"/>
</dbReference>
<name>A0A8T2ZUR6_POPDE</name>
<evidence type="ECO:0008006" key="5">
    <source>
        <dbReference type="Google" id="ProtNLM"/>
    </source>
</evidence>
<protein>
    <recommendedName>
        <fullName evidence="5">Pentatricopeptide repeat-containing protein</fullName>
    </recommendedName>
</protein>